<sequence>MSAASPTVVTAALLVIGNEVLSGRTRDANVQAFATVLGERGVRLREVRMVADDADAIVEAVNALRARYAYVFTTGGIGPTHDDITTDCVAAAFGLEVVVDPEAERRLRDHYGAEGLNAARLRMARIPVGAELIDNPVSHAPGFRVENVYVMAGVPRIAAAMLDSVKHGLAGGAPVHSLAVTAYIREGDLAEGLGVVQEAYPSVEIGSYPFVRGTRIGTSIVCRSPDPAAAASAVARVSALMTALGAPPETDGSFDATTGSASSWHED</sequence>
<dbReference type="SUPFAM" id="SSF53218">
    <property type="entry name" value="Molybdenum cofactor biosynthesis proteins"/>
    <property type="match status" value="1"/>
</dbReference>
<evidence type="ECO:0000313" key="4">
    <source>
        <dbReference type="Proteomes" id="UP000219621"/>
    </source>
</evidence>
<dbReference type="Pfam" id="PF00994">
    <property type="entry name" value="MoCF_biosynth"/>
    <property type="match status" value="1"/>
</dbReference>
<evidence type="ECO:0000313" key="3">
    <source>
        <dbReference type="EMBL" id="SOD92326.1"/>
    </source>
</evidence>
<dbReference type="AlphaFoldDB" id="A0A286GAP4"/>
<dbReference type="InterPro" id="IPR001453">
    <property type="entry name" value="MoaB/Mog_dom"/>
</dbReference>
<protein>
    <submittedName>
        <fullName evidence="3">Molybdenum cofactor synthesis domain-containing protein</fullName>
    </submittedName>
</protein>
<gene>
    <name evidence="3" type="ORF">SAMN05421508_102378</name>
</gene>
<dbReference type="OrthoDB" id="9801454at2"/>
<evidence type="ECO:0000259" key="2">
    <source>
        <dbReference type="SMART" id="SM00852"/>
    </source>
</evidence>
<keyword evidence="4" id="KW-1185">Reference proteome</keyword>
<dbReference type="PANTHER" id="PTHR13939:SF0">
    <property type="entry name" value="NMN AMIDOHYDROLASE-LIKE PROTEIN YFAY"/>
    <property type="match status" value="1"/>
</dbReference>
<evidence type="ECO:0000256" key="1">
    <source>
        <dbReference type="SAM" id="MobiDB-lite"/>
    </source>
</evidence>
<dbReference type="Pfam" id="PF24102">
    <property type="entry name" value="FLAD1_M"/>
    <property type="match status" value="1"/>
</dbReference>
<dbReference type="CDD" id="cd00885">
    <property type="entry name" value="cinA"/>
    <property type="match status" value="1"/>
</dbReference>
<feature type="domain" description="MoaB/Mog" evidence="2">
    <location>
        <begin position="12"/>
        <end position="173"/>
    </location>
</feature>
<proteinExistence type="predicted"/>
<dbReference type="RefSeq" id="WP_097278128.1">
    <property type="nucleotide sequence ID" value="NZ_OCNJ01000002.1"/>
</dbReference>
<feature type="region of interest" description="Disordered" evidence="1">
    <location>
        <begin position="248"/>
        <end position="267"/>
    </location>
</feature>
<dbReference type="InterPro" id="IPR036425">
    <property type="entry name" value="MoaB/Mog-like_dom_sf"/>
</dbReference>
<reference evidence="3 4" key="1">
    <citation type="submission" date="2017-09" db="EMBL/GenBank/DDBJ databases">
        <authorList>
            <person name="Ehlers B."/>
            <person name="Leendertz F.H."/>
        </authorList>
    </citation>
    <scope>NUCLEOTIDE SEQUENCE [LARGE SCALE GENOMIC DNA]</scope>
    <source>
        <strain evidence="3 4">USBA 140</strain>
    </source>
</reference>
<dbReference type="InterPro" id="IPR056596">
    <property type="entry name" value="FLAD1_M"/>
</dbReference>
<dbReference type="SMART" id="SM00852">
    <property type="entry name" value="MoCF_biosynth"/>
    <property type="match status" value="1"/>
</dbReference>
<name>A0A286GAP4_9PROT</name>
<organism evidence="3 4">
    <name type="scientific">Caenispirillum bisanense</name>
    <dbReference type="NCBI Taxonomy" id="414052"/>
    <lineage>
        <taxon>Bacteria</taxon>
        <taxon>Pseudomonadati</taxon>
        <taxon>Pseudomonadota</taxon>
        <taxon>Alphaproteobacteria</taxon>
        <taxon>Rhodospirillales</taxon>
        <taxon>Novispirillaceae</taxon>
        <taxon>Caenispirillum</taxon>
    </lineage>
</organism>
<dbReference type="PANTHER" id="PTHR13939">
    <property type="entry name" value="NICOTINAMIDE-NUCLEOTIDE AMIDOHYDROLASE PNCC"/>
    <property type="match status" value="1"/>
</dbReference>
<feature type="compositionally biased region" description="Polar residues" evidence="1">
    <location>
        <begin position="255"/>
        <end position="267"/>
    </location>
</feature>
<dbReference type="InterPro" id="IPR050101">
    <property type="entry name" value="CinA"/>
</dbReference>
<dbReference type="EMBL" id="OCNJ01000002">
    <property type="protein sequence ID" value="SOD92326.1"/>
    <property type="molecule type" value="Genomic_DNA"/>
</dbReference>
<dbReference type="Proteomes" id="UP000219621">
    <property type="component" value="Unassembled WGS sequence"/>
</dbReference>
<dbReference type="Gene3D" id="3.40.980.10">
    <property type="entry name" value="MoaB/Mog-like domain"/>
    <property type="match status" value="1"/>
</dbReference>
<accession>A0A286GAP4</accession>